<dbReference type="GO" id="GO:0071555">
    <property type="term" value="P:cell wall organization"/>
    <property type="evidence" value="ECO:0007669"/>
    <property type="project" value="TreeGrafter"/>
</dbReference>
<feature type="domain" description="Penicillin-binding protein transpeptidase" evidence="4">
    <location>
        <begin position="261"/>
        <end position="577"/>
    </location>
</feature>
<proteinExistence type="inferred from homology"/>
<name>A0A1J0GEI9_9CLOT</name>
<dbReference type="PANTHER" id="PTHR30627">
    <property type="entry name" value="PEPTIDOGLYCAN D,D-TRANSPEPTIDASE"/>
    <property type="match status" value="1"/>
</dbReference>
<dbReference type="STRING" id="1552.A7L45_06310"/>
<gene>
    <name evidence="6" type="ORF">A7L45_06310</name>
</gene>
<dbReference type="Proteomes" id="UP000182569">
    <property type="component" value="Chromosome"/>
</dbReference>
<evidence type="ECO:0000259" key="5">
    <source>
        <dbReference type="Pfam" id="PF03717"/>
    </source>
</evidence>
<dbReference type="InterPro" id="IPR050515">
    <property type="entry name" value="Beta-lactam/transpept"/>
</dbReference>
<dbReference type="Gene3D" id="3.40.710.10">
    <property type="entry name" value="DD-peptidase/beta-lactamase superfamily"/>
    <property type="match status" value="1"/>
</dbReference>
<dbReference type="SUPFAM" id="SSF56519">
    <property type="entry name" value="Penicillin binding protein dimerisation domain"/>
    <property type="match status" value="1"/>
</dbReference>
<evidence type="ECO:0000313" key="6">
    <source>
        <dbReference type="EMBL" id="APC39707.1"/>
    </source>
</evidence>
<protein>
    <recommendedName>
        <fullName evidence="8">Stage V sporulation protein D</fullName>
    </recommendedName>
</protein>
<accession>A0A1J0GEI9</accession>
<dbReference type="Pfam" id="PF03717">
    <property type="entry name" value="PBP_dimer"/>
    <property type="match status" value="1"/>
</dbReference>
<dbReference type="GO" id="GO:0005886">
    <property type="term" value="C:plasma membrane"/>
    <property type="evidence" value="ECO:0007669"/>
    <property type="project" value="TreeGrafter"/>
</dbReference>
<dbReference type="PANTHER" id="PTHR30627:SF1">
    <property type="entry name" value="PEPTIDOGLYCAN D,D-TRANSPEPTIDASE FTSI"/>
    <property type="match status" value="1"/>
</dbReference>
<keyword evidence="3" id="KW-0472">Membrane</keyword>
<dbReference type="InterPro" id="IPR012338">
    <property type="entry name" value="Beta-lactam/transpept-like"/>
</dbReference>
<dbReference type="KEGG" id="ceu:A7L45_06310"/>
<sequence>MVSRLKGKRERGKRILIVALLFSLVFSALVGRMVYLMAVNGSKYKSLALEQQTKSIAVPPIRGAILDINGQELALSMNIYRLDVDLNVLKKYLVVKKIPEEQADLQLSKILNIDKGKIKEILDDKDNKGNPLQFVSLKRKVEKKVVDNIKALKYSGIIISKDVERTYPNDNFLSHVMGHTNLDGNGVNGVELSYNNELAGVPGVKVVEADRESNELPYTEAVTVQPVNGKDLTLTIDERVQELAQKVAKETLAKNGAKSVSITIMNPKNGEIMAMANAPDYNLNIPYVEGKTSKEIQEIWKNRAISSAFEPGSIFKVITSAAALQNNAVTEKDRFISNGSIKVGDKLLYSDNKENYGIETFSDIIKNSDNVGFVKLGQMIGKANFYKFIELAGFGQKTNIDMPGEGTGIVKDLNNITPLDLATMAYGQGVAVTQIQYIAAFNAVANGGTWIKPHVMKDISHIENGKKVMDKQFSDLNEKTIMSKEKATQLRTYLERVVKEGTAVGTYIDGYHIAGKTGTANEVNSTNGGYNTGKYVSSFAGMAPASDPKVSLVITIEEPNASNYYAAQTAVPAARKLFLELFPIINMAPSNVGSAKK</sequence>
<reference evidence="7" key="1">
    <citation type="journal article" date="2016" name="Front. Microbiol.">
        <title>Complete Genome Sequence of Clostridium estertheticum DSM 8809, a Microbe Identified in Spoiled Vacuum Packed Beef.</title>
        <authorList>
            <person name="Yu Z."/>
            <person name="Gunn L."/>
            <person name="Brennan E."/>
            <person name="Reid R."/>
            <person name="Wall P.G."/>
            <person name="Gaora O.P."/>
            <person name="Hurley D."/>
            <person name="Bolton D."/>
            <person name="Fanning S."/>
        </authorList>
    </citation>
    <scope>NUCLEOTIDE SEQUENCE [LARGE SCALE GENOMIC DNA]</scope>
    <source>
        <strain evidence="7">DSM 8809</strain>
    </source>
</reference>
<dbReference type="EMBL" id="CP015756">
    <property type="protein sequence ID" value="APC39707.1"/>
    <property type="molecule type" value="Genomic_DNA"/>
</dbReference>
<evidence type="ECO:0000256" key="2">
    <source>
        <dbReference type="ARBA" id="ARBA00007171"/>
    </source>
</evidence>
<evidence type="ECO:0008006" key="8">
    <source>
        <dbReference type="Google" id="ProtNLM"/>
    </source>
</evidence>
<dbReference type="Pfam" id="PF00905">
    <property type="entry name" value="Transpeptidase"/>
    <property type="match status" value="1"/>
</dbReference>
<dbReference type="AlphaFoldDB" id="A0A1J0GEI9"/>
<comment type="subcellular location">
    <subcellularLocation>
        <location evidence="1">Membrane</location>
    </subcellularLocation>
</comment>
<organism evidence="6 7">
    <name type="scientific">Clostridium estertheticum subsp. estertheticum</name>
    <dbReference type="NCBI Taxonomy" id="1552"/>
    <lineage>
        <taxon>Bacteria</taxon>
        <taxon>Bacillati</taxon>
        <taxon>Bacillota</taxon>
        <taxon>Clostridia</taxon>
        <taxon>Eubacteriales</taxon>
        <taxon>Clostridiaceae</taxon>
        <taxon>Clostridium</taxon>
    </lineage>
</organism>
<dbReference type="Gene3D" id="3.90.1310.10">
    <property type="entry name" value="Penicillin-binding protein 2a (Domain 2)"/>
    <property type="match status" value="1"/>
</dbReference>
<dbReference type="GO" id="GO:0008658">
    <property type="term" value="F:penicillin binding"/>
    <property type="evidence" value="ECO:0007669"/>
    <property type="project" value="InterPro"/>
</dbReference>
<comment type="similarity">
    <text evidence="2">Belongs to the transpeptidase family.</text>
</comment>
<dbReference type="InterPro" id="IPR001460">
    <property type="entry name" value="PCN-bd_Tpept"/>
</dbReference>
<evidence type="ECO:0000256" key="1">
    <source>
        <dbReference type="ARBA" id="ARBA00004370"/>
    </source>
</evidence>
<feature type="domain" description="Penicillin-binding protein dimerisation" evidence="5">
    <location>
        <begin position="58"/>
        <end position="214"/>
    </location>
</feature>
<evidence type="ECO:0000256" key="3">
    <source>
        <dbReference type="ARBA" id="ARBA00023136"/>
    </source>
</evidence>
<evidence type="ECO:0000259" key="4">
    <source>
        <dbReference type="Pfam" id="PF00905"/>
    </source>
</evidence>
<keyword evidence="7" id="KW-1185">Reference proteome</keyword>
<dbReference type="InterPro" id="IPR036138">
    <property type="entry name" value="PBP_dimer_sf"/>
</dbReference>
<dbReference type="InterPro" id="IPR005311">
    <property type="entry name" value="PBP_dimer"/>
</dbReference>
<evidence type="ECO:0000313" key="7">
    <source>
        <dbReference type="Proteomes" id="UP000182569"/>
    </source>
</evidence>
<dbReference type="SUPFAM" id="SSF56601">
    <property type="entry name" value="beta-lactamase/transpeptidase-like"/>
    <property type="match status" value="1"/>
</dbReference>
<dbReference type="Gene3D" id="3.30.450.330">
    <property type="match status" value="1"/>
</dbReference>